<evidence type="ECO:0000256" key="5">
    <source>
        <dbReference type="ARBA" id="ARBA00023136"/>
    </source>
</evidence>
<feature type="transmembrane region" description="Helical" evidence="6">
    <location>
        <begin position="91"/>
        <end position="112"/>
    </location>
</feature>
<feature type="transmembrane region" description="Helical" evidence="6">
    <location>
        <begin position="7"/>
        <end position="26"/>
    </location>
</feature>
<dbReference type="PANTHER" id="PTHR33931:SF2">
    <property type="entry name" value="HOLIN-LIKE PROTEIN CIDA"/>
    <property type="match status" value="1"/>
</dbReference>
<reference evidence="7 8" key="1">
    <citation type="journal article" date="2013" name="Antonie Van Leeuwenhoek">
        <title>Echinimonas agarilytica gen. nov., sp. nov., a new gammaproteobacterium isolated from the sea urchin Strongylocentrotus intermedius.</title>
        <authorList>
            <person name="Nedashkovskaya O.I."/>
            <person name="Stenkova A.M."/>
            <person name="Zhukova N.V."/>
            <person name="Van Trappen S."/>
            <person name="Lee J.S."/>
            <person name="Kim S.B."/>
        </authorList>
    </citation>
    <scope>NUCLEOTIDE SEQUENCE [LARGE SCALE GENOMIC DNA]</scope>
    <source>
        <strain evidence="7 8">KMM 6351</strain>
    </source>
</reference>
<dbReference type="PANTHER" id="PTHR33931">
    <property type="entry name" value="HOLIN-LIKE PROTEIN CIDA-RELATED"/>
    <property type="match status" value="1"/>
</dbReference>
<evidence type="ECO:0000256" key="4">
    <source>
        <dbReference type="ARBA" id="ARBA00022989"/>
    </source>
</evidence>
<dbReference type="Proteomes" id="UP001165393">
    <property type="component" value="Unassembled WGS sequence"/>
</dbReference>
<dbReference type="EMBL" id="JAMQGP010000006">
    <property type="protein sequence ID" value="MCM2680506.1"/>
    <property type="molecule type" value="Genomic_DNA"/>
</dbReference>
<keyword evidence="8" id="KW-1185">Reference proteome</keyword>
<dbReference type="GO" id="GO:0005886">
    <property type="term" value="C:plasma membrane"/>
    <property type="evidence" value="ECO:0007669"/>
    <property type="project" value="UniProtKB-SubCell"/>
</dbReference>
<evidence type="ECO:0000313" key="8">
    <source>
        <dbReference type="Proteomes" id="UP001165393"/>
    </source>
</evidence>
<evidence type="ECO:0000256" key="1">
    <source>
        <dbReference type="ARBA" id="ARBA00004651"/>
    </source>
</evidence>
<proteinExistence type="predicted"/>
<keyword evidence="5 6" id="KW-0472">Membrane</keyword>
<comment type="caution">
    <text evidence="7">The sequence shown here is derived from an EMBL/GenBank/DDBJ whole genome shotgun (WGS) entry which is preliminary data.</text>
</comment>
<accession>A0AA41W803</accession>
<protein>
    <submittedName>
        <fullName evidence="7">CidA/LrgA family protein</fullName>
    </submittedName>
</protein>
<dbReference type="AlphaFoldDB" id="A0AA41W803"/>
<evidence type="ECO:0000256" key="6">
    <source>
        <dbReference type="SAM" id="Phobius"/>
    </source>
</evidence>
<dbReference type="RefSeq" id="WP_251261950.1">
    <property type="nucleotide sequence ID" value="NZ_JAMQGP010000006.1"/>
</dbReference>
<feature type="transmembrane region" description="Helical" evidence="6">
    <location>
        <begin position="64"/>
        <end position="85"/>
    </location>
</feature>
<keyword evidence="2" id="KW-1003">Cell membrane</keyword>
<gene>
    <name evidence="7" type="ORF">NAF29_12635</name>
</gene>
<evidence type="ECO:0000256" key="3">
    <source>
        <dbReference type="ARBA" id="ARBA00022692"/>
    </source>
</evidence>
<evidence type="ECO:0000256" key="2">
    <source>
        <dbReference type="ARBA" id="ARBA00022475"/>
    </source>
</evidence>
<comment type="subcellular location">
    <subcellularLocation>
        <location evidence="1">Cell membrane</location>
        <topology evidence="1">Multi-pass membrane protein</topology>
    </subcellularLocation>
</comment>
<evidence type="ECO:0000313" key="7">
    <source>
        <dbReference type="EMBL" id="MCM2680506.1"/>
    </source>
</evidence>
<sequence>MSIHLFHFIRAALIILGCLYGCKWLATQVSLPLPAAIVAMLLLFILLSTRVIKEQWIRPAAEPLLHWMGLFFVPAGAGVIDHLGLLEQEGVALVAAASISTVAIILTAGHLYQWLERRDDQ</sequence>
<name>A0AA41W803_9GAMM</name>
<dbReference type="Pfam" id="PF03788">
    <property type="entry name" value="LrgA"/>
    <property type="match status" value="1"/>
</dbReference>
<keyword evidence="4 6" id="KW-1133">Transmembrane helix</keyword>
<keyword evidence="3 6" id="KW-0812">Transmembrane</keyword>
<organism evidence="7 8">
    <name type="scientific">Echinimonas agarilytica</name>
    <dbReference type="NCBI Taxonomy" id="1215918"/>
    <lineage>
        <taxon>Bacteria</taxon>
        <taxon>Pseudomonadati</taxon>
        <taxon>Pseudomonadota</taxon>
        <taxon>Gammaproteobacteria</taxon>
        <taxon>Alteromonadales</taxon>
        <taxon>Echinimonadaceae</taxon>
        <taxon>Echinimonas</taxon>
    </lineage>
</organism>
<feature type="transmembrane region" description="Helical" evidence="6">
    <location>
        <begin position="32"/>
        <end position="52"/>
    </location>
</feature>
<dbReference type="InterPro" id="IPR005538">
    <property type="entry name" value="LrgA/CidA"/>
</dbReference>